<proteinExistence type="predicted"/>
<gene>
    <name evidence="1" type="ORF">SDRG_00084</name>
</gene>
<dbReference type="EMBL" id="JH767132">
    <property type="protein sequence ID" value="EQC42346.1"/>
    <property type="molecule type" value="Genomic_DNA"/>
</dbReference>
<dbReference type="AlphaFoldDB" id="T0R5X9"/>
<dbReference type="OrthoDB" id="206107at2759"/>
<evidence type="ECO:0000313" key="1">
    <source>
        <dbReference type="EMBL" id="EQC42346.1"/>
    </source>
</evidence>
<keyword evidence="2" id="KW-1185">Reference proteome</keyword>
<dbReference type="PANTHER" id="PTHR35213">
    <property type="entry name" value="RING-TYPE DOMAIN-CONTAINING PROTEIN-RELATED"/>
    <property type="match status" value="1"/>
</dbReference>
<sequence>MALPTTILFAHRSGSWSTEEEAYAVALIQSFLLGYYPTVLPGTSLRVFLADKLDCLPMRISKKLAQLHAPDAVNPKHFGRLRYVCDPSVLHGIKRQAARDELDLLVVSFDRSVEVQRATPIPRPLKPSASARAGPWSDQEQDYTYAMISYFIQGHLGLPDGTSLRAHLSRQLGCTPMRVSKKLSLATLAGHALPHRVGTLGFVANVEAGAATGRNDARVHLVQLRSDCYDDAGLVLFPINGAATSRTCSQDT</sequence>
<evidence type="ECO:0000313" key="2">
    <source>
        <dbReference type="Proteomes" id="UP000030762"/>
    </source>
</evidence>
<protein>
    <submittedName>
        <fullName evidence="1">Uncharacterized protein</fullName>
    </submittedName>
</protein>
<name>T0R5X9_SAPDV</name>
<dbReference type="PANTHER" id="PTHR35213:SF3">
    <property type="entry name" value="MYB-LIKE DOMAIN-CONTAINING PROTEIN"/>
    <property type="match status" value="1"/>
</dbReference>
<accession>T0R5X9</accession>
<dbReference type="InParanoid" id="T0R5X9"/>
<dbReference type="Proteomes" id="UP000030762">
    <property type="component" value="Unassembled WGS sequence"/>
</dbReference>
<dbReference type="RefSeq" id="XP_008603769.1">
    <property type="nucleotide sequence ID" value="XM_008605547.1"/>
</dbReference>
<dbReference type="eggNOG" id="ENOG502SR7M">
    <property type="taxonomic scope" value="Eukaryota"/>
</dbReference>
<dbReference type="VEuPathDB" id="FungiDB:SDRG_00084"/>
<dbReference type="OMA" id="TYAMISY"/>
<dbReference type="GeneID" id="19940811"/>
<dbReference type="STRING" id="1156394.T0R5X9"/>
<reference evidence="1 2" key="1">
    <citation type="submission" date="2012-04" db="EMBL/GenBank/DDBJ databases">
        <title>The Genome Sequence of Saprolegnia declina VS20.</title>
        <authorList>
            <consortium name="The Broad Institute Genome Sequencing Platform"/>
            <person name="Russ C."/>
            <person name="Nusbaum C."/>
            <person name="Tyler B."/>
            <person name="van West P."/>
            <person name="Dieguez-Uribeondo J."/>
            <person name="de Bruijn I."/>
            <person name="Tripathy S."/>
            <person name="Jiang R."/>
            <person name="Young S.K."/>
            <person name="Zeng Q."/>
            <person name="Gargeya S."/>
            <person name="Fitzgerald M."/>
            <person name="Haas B."/>
            <person name="Abouelleil A."/>
            <person name="Alvarado L."/>
            <person name="Arachchi H.M."/>
            <person name="Berlin A."/>
            <person name="Chapman S.B."/>
            <person name="Goldberg J."/>
            <person name="Griggs A."/>
            <person name="Gujja S."/>
            <person name="Hansen M."/>
            <person name="Howarth C."/>
            <person name="Imamovic A."/>
            <person name="Larimer J."/>
            <person name="McCowen C."/>
            <person name="Montmayeur A."/>
            <person name="Murphy C."/>
            <person name="Neiman D."/>
            <person name="Pearson M."/>
            <person name="Priest M."/>
            <person name="Roberts A."/>
            <person name="Saif S."/>
            <person name="Shea T."/>
            <person name="Sisk P."/>
            <person name="Sykes S."/>
            <person name="Wortman J."/>
            <person name="Nusbaum C."/>
            <person name="Birren B."/>
        </authorList>
    </citation>
    <scope>NUCLEOTIDE SEQUENCE [LARGE SCALE GENOMIC DNA]</scope>
    <source>
        <strain evidence="1 2">VS20</strain>
    </source>
</reference>
<organism evidence="1 2">
    <name type="scientific">Saprolegnia diclina (strain VS20)</name>
    <dbReference type="NCBI Taxonomy" id="1156394"/>
    <lineage>
        <taxon>Eukaryota</taxon>
        <taxon>Sar</taxon>
        <taxon>Stramenopiles</taxon>
        <taxon>Oomycota</taxon>
        <taxon>Saprolegniomycetes</taxon>
        <taxon>Saprolegniales</taxon>
        <taxon>Saprolegniaceae</taxon>
        <taxon>Saprolegnia</taxon>
    </lineage>
</organism>